<dbReference type="Gene3D" id="1.10.10.10">
    <property type="entry name" value="Winged helix-like DNA-binding domain superfamily/Winged helix DNA-binding domain"/>
    <property type="match status" value="1"/>
</dbReference>
<dbReference type="Pfam" id="PF04542">
    <property type="entry name" value="Sigma70_r2"/>
    <property type="match status" value="1"/>
</dbReference>
<evidence type="ECO:0000313" key="7">
    <source>
        <dbReference type="EMBL" id="MFD0998966.1"/>
    </source>
</evidence>
<sequence>MSSHQDPHAILWNTFKKGDWEAYTSLYHVYYRLLNNYGYKFTRDIDLIEDAIHDLFVRLWTNRNNLGEPISVKNYLYKSLRNILFRKLKTQSRFFAIQDDEESIPFEVAHDSQLILNEEEAMLQATIRKVLHTLPARQQEIIYLRFYDGLSYEEIADIMAIHINSAYKLLYKALENVQQSLGVLSIATVEIMLRTVFGSSDFQKYMHHANGVVHAHSA</sequence>
<reference evidence="8" key="1">
    <citation type="journal article" date="2019" name="Int. J. Syst. Evol. Microbiol.">
        <title>The Global Catalogue of Microorganisms (GCM) 10K type strain sequencing project: providing services to taxonomists for standard genome sequencing and annotation.</title>
        <authorList>
            <consortium name="The Broad Institute Genomics Platform"/>
            <consortium name="The Broad Institute Genome Sequencing Center for Infectious Disease"/>
            <person name="Wu L."/>
            <person name="Ma J."/>
        </authorList>
    </citation>
    <scope>NUCLEOTIDE SEQUENCE [LARGE SCALE GENOMIC DNA]</scope>
    <source>
        <strain evidence="8">CCUG 58938</strain>
    </source>
</reference>
<dbReference type="InterPro" id="IPR013324">
    <property type="entry name" value="RNA_pol_sigma_r3/r4-like"/>
</dbReference>
<evidence type="ECO:0000259" key="6">
    <source>
        <dbReference type="Pfam" id="PF08281"/>
    </source>
</evidence>
<accession>A0ABW3K0P7</accession>
<proteinExistence type="inferred from homology"/>
<dbReference type="NCBIfam" id="TIGR02937">
    <property type="entry name" value="sigma70-ECF"/>
    <property type="match status" value="1"/>
</dbReference>
<dbReference type="PANTHER" id="PTHR43133:SF46">
    <property type="entry name" value="RNA POLYMERASE SIGMA-70 FACTOR ECF SUBFAMILY"/>
    <property type="match status" value="1"/>
</dbReference>
<organism evidence="7 8">
    <name type="scientific">Ohtaekwangia kribbensis</name>
    <dbReference type="NCBI Taxonomy" id="688913"/>
    <lineage>
        <taxon>Bacteria</taxon>
        <taxon>Pseudomonadati</taxon>
        <taxon>Bacteroidota</taxon>
        <taxon>Cytophagia</taxon>
        <taxon>Cytophagales</taxon>
        <taxon>Fulvivirgaceae</taxon>
        <taxon>Ohtaekwangia</taxon>
    </lineage>
</organism>
<dbReference type="EMBL" id="JBHTKA010000001">
    <property type="protein sequence ID" value="MFD0998966.1"/>
    <property type="molecule type" value="Genomic_DNA"/>
</dbReference>
<evidence type="ECO:0000313" key="8">
    <source>
        <dbReference type="Proteomes" id="UP001597112"/>
    </source>
</evidence>
<evidence type="ECO:0000256" key="4">
    <source>
        <dbReference type="ARBA" id="ARBA00023163"/>
    </source>
</evidence>
<keyword evidence="2" id="KW-0805">Transcription regulation</keyword>
<evidence type="ECO:0000256" key="1">
    <source>
        <dbReference type="ARBA" id="ARBA00010641"/>
    </source>
</evidence>
<keyword evidence="3" id="KW-0731">Sigma factor</keyword>
<dbReference type="SUPFAM" id="SSF88946">
    <property type="entry name" value="Sigma2 domain of RNA polymerase sigma factors"/>
    <property type="match status" value="1"/>
</dbReference>
<dbReference type="InterPro" id="IPR014284">
    <property type="entry name" value="RNA_pol_sigma-70_dom"/>
</dbReference>
<dbReference type="Pfam" id="PF08281">
    <property type="entry name" value="Sigma70_r4_2"/>
    <property type="match status" value="1"/>
</dbReference>
<dbReference type="Gene3D" id="1.10.1740.10">
    <property type="match status" value="1"/>
</dbReference>
<name>A0ABW3K0P7_9BACT</name>
<dbReference type="CDD" id="cd06171">
    <property type="entry name" value="Sigma70_r4"/>
    <property type="match status" value="1"/>
</dbReference>
<keyword evidence="4" id="KW-0804">Transcription</keyword>
<dbReference type="RefSeq" id="WP_377576558.1">
    <property type="nucleotide sequence ID" value="NZ_JBHTKA010000001.1"/>
</dbReference>
<dbReference type="PANTHER" id="PTHR43133">
    <property type="entry name" value="RNA POLYMERASE ECF-TYPE SIGMA FACTO"/>
    <property type="match status" value="1"/>
</dbReference>
<keyword evidence="8" id="KW-1185">Reference proteome</keyword>
<dbReference type="InterPro" id="IPR013249">
    <property type="entry name" value="RNA_pol_sigma70_r4_t2"/>
</dbReference>
<dbReference type="InterPro" id="IPR013325">
    <property type="entry name" value="RNA_pol_sigma_r2"/>
</dbReference>
<comment type="similarity">
    <text evidence="1">Belongs to the sigma-70 factor family. ECF subfamily.</text>
</comment>
<protein>
    <submittedName>
        <fullName evidence="7">RNA polymerase sigma factor</fullName>
    </submittedName>
</protein>
<dbReference type="InterPro" id="IPR007627">
    <property type="entry name" value="RNA_pol_sigma70_r2"/>
</dbReference>
<gene>
    <name evidence="7" type="ORF">ACFQ21_06585</name>
</gene>
<evidence type="ECO:0000256" key="2">
    <source>
        <dbReference type="ARBA" id="ARBA00023015"/>
    </source>
</evidence>
<dbReference type="InterPro" id="IPR036388">
    <property type="entry name" value="WH-like_DNA-bd_sf"/>
</dbReference>
<comment type="caution">
    <text evidence="7">The sequence shown here is derived from an EMBL/GenBank/DDBJ whole genome shotgun (WGS) entry which is preliminary data.</text>
</comment>
<feature type="domain" description="RNA polymerase sigma factor 70 region 4 type 2" evidence="6">
    <location>
        <begin position="127"/>
        <end position="175"/>
    </location>
</feature>
<evidence type="ECO:0000256" key="3">
    <source>
        <dbReference type="ARBA" id="ARBA00023082"/>
    </source>
</evidence>
<dbReference type="Proteomes" id="UP001597112">
    <property type="component" value="Unassembled WGS sequence"/>
</dbReference>
<evidence type="ECO:0000259" key="5">
    <source>
        <dbReference type="Pfam" id="PF04542"/>
    </source>
</evidence>
<dbReference type="SUPFAM" id="SSF88659">
    <property type="entry name" value="Sigma3 and sigma4 domains of RNA polymerase sigma factors"/>
    <property type="match status" value="1"/>
</dbReference>
<feature type="domain" description="RNA polymerase sigma-70 region 2" evidence="5">
    <location>
        <begin position="26"/>
        <end position="93"/>
    </location>
</feature>
<dbReference type="InterPro" id="IPR039425">
    <property type="entry name" value="RNA_pol_sigma-70-like"/>
</dbReference>